<dbReference type="Proteomes" id="UP000271098">
    <property type="component" value="Unassembled WGS sequence"/>
</dbReference>
<name>A0A183EKI5_9BILA</name>
<keyword evidence="3" id="KW-1185">Reference proteome</keyword>
<feature type="region of interest" description="Disordered" evidence="1">
    <location>
        <begin position="1"/>
        <end position="40"/>
    </location>
</feature>
<sequence>MATEEFETGPSRLRGGGGGNSMIGGGSDDDGMEPTTGLWIPEERGDAIAITLGGTFIHSLPMVTRCEEPRRCDAVRDRSNCLST</sequence>
<dbReference type="WBParaSite" id="GPUH_0002150301-mRNA-1">
    <property type="protein sequence ID" value="GPUH_0002150301-mRNA-1"/>
    <property type="gene ID" value="GPUH_0002150301"/>
</dbReference>
<organism evidence="4">
    <name type="scientific">Gongylonema pulchrum</name>
    <dbReference type="NCBI Taxonomy" id="637853"/>
    <lineage>
        <taxon>Eukaryota</taxon>
        <taxon>Metazoa</taxon>
        <taxon>Ecdysozoa</taxon>
        <taxon>Nematoda</taxon>
        <taxon>Chromadorea</taxon>
        <taxon>Rhabditida</taxon>
        <taxon>Spirurina</taxon>
        <taxon>Spiruromorpha</taxon>
        <taxon>Spiruroidea</taxon>
        <taxon>Gongylonematidae</taxon>
        <taxon>Gongylonema</taxon>
    </lineage>
</organism>
<feature type="compositionally biased region" description="Gly residues" evidence="1">
    <location>
        <begin position="14"/>
        <end position="26"/>
    </location>
</feature>
<protein>
    <submittedName>
        <fullName evidence="4">BTB/POZ domain-containing protein</fullName>
    </submittedName>
</protein>
<evidence type="ECO:0000313" key="2">
    <source>
        <dbReference type="EMBL" id="VDN38312.1"/>
    </source>
</evidence>
<accession>A0A183EKI5</accession>
<dbReference type="EMBL" id="UYRT01092690">
    <property type="protein sequence ID" value="VDN38312.1"/>
    <property type="molecule type" value="Genomic_DNA"/>
</dbReference>
<dbReference type="AlphaFoldDB" id="A0A183EKI5"/>
<gene>
    <name evidence="2" type="ORF">GPUH_LOCUS21473</name>
</gene>
<proteinExistence type="predicted"/>
<evidence type="ECO:0000313" key="4">
    <source>
        <dbReference type="WBParaSite" id="GPUH_0002150301-mRNA-1"/>
    </source>
</evidence>
<evidence type="ECO:0000256" key="1">
    <source>
        <dbReference type="SAM" id="MobiDB-lite"/>
    </source>
</evidence>
<evidence type="ECO:0000313" key="3">
    <source>
        <dbReference type="Proteomes" id="UP000271098"/>
    </source>
</evidence>
<reference evidence="2 3" key="2">
    <citation type="submission" date="2018-11" db="EMBL/GenBank/DDBJ databases">
        <authorList>
            <consortium name="Pathogen Informatics"/>
        </authorList>
    </citation>
    <scope>NUCLEOTIDE SEQUENCE [LARGE SCALE GENOMIC DNA]</scope>
</reference>
<reference evidence="4" key="1">
    <citation type="submission" date="2016-06" db="UniProtKB">
        <authorList>
            <consortium name="WormBaseParasite"/>
        </authorList>
    </citation>
    <scope>IDENTIFICATION</scope>
</reference>